<dbReference type="InterPro" id="IPR043147">
    <property type="entry name" value="Penicillin_amidase_A-knob"/>
</dbReference>
<dbReference type="AlphaFoldDB" id="A0A7G3ULN1"/>
<dbReference type="GO" id="GO:0046872">
    <property type="term" value="F:metal ion binding"/>
    <property type="evidence" value="ECO:0007669"/>
    <property type="project" value="UniProtKB-KW"/>
</dbReference>
<dbReference type="InterPro" id="IPR023343">
    <property type="entry name" value="Penicillin_amidase_dom1"/>
</dbReference>
<gene>
    <name evidence="8" type="ORF">STSU_000775</name>
</gene>
<sequence>MWNGRPGLRPAASVPTDPADDLGVPPVRPTTRQVLALTCLGALLVGAAGPVPGSRPAREVVGLPGLDRPVRVTVDTWGVSHIRAENSDDLFFAQGYTAARDRLFQIDTWRRDGLGELSEVLGSAYVAQDTASRLFLYRGDMQKEWESYPAGTREIATEFAAGINAYIDWLADNPAAMPQEFQKLGYRPARWKPEDLVRIRTHALGDNLRNELARAQITCADGIGGTKAFRKLEPARTPEVPAGLAPCDLPADVLATYDLATAGVTFPTGTTTPPSPAPAPAADPFAGAAGGSNAWALAPGRTASGRPVLAADPHRASSGAPANRYLVHLSAPGINVIGAGEPWNPGVSFGHNGHIAFGLTNMPVDQNDLYVYELHPDDPTRYRYRDGWESFRTVQEDVAVKGAAPARASLGFTRHGPVVKVDEAKKRAYAVRSVWTEPGTSPYLGSLAFQRAKNFSEFTRGLAAWKTPGSHLVYADARGDIGWVPVGMVPRRTGAGYDGLLPVPGDGRYEWDGFHSQDEMPRTLNPEQGYFATANEYNFPPGHPVTPAYEWHPRFRKERLDEVLSATRNATVQDSLNLQTDQKSLFATRLVPYLRTLASDDPDTRKALDVLRGFDGVIAEGSSGAALFEIWSMAVLRPAWLKKVAPRSAGNPWYFAVPEAGLMLESFADPDRWFGPGGAAVRDRLLLDTLPAAFRILAGARGPDPAAWRWGDLQTHTFRHPLGGTFGPVPRGGSYQTVQYSAYNLLNLQQMVGPVFRMAVDVGDWDASRAVNAPGQSGDPTSPHYGDLHRLWAGNGTFPLVYTPSAVERNARKHLVLLPAGRQPT</sequence>
<evidence type="ECO:0000256" key="2">
    <source>
        <dbReference type="ARBA" id="ARBA00022729"/>
    </source>
</evidence>
<keyword evidence="9" id="KW-1185">Reference proteome</keyword>
<feature type="binding site" evidence="6">
    <location>
        <position position="365"/>
    </location>
    <ligand>
        <name>Ca(2+)</name>
        <dbReference type="ChEBI" id="CHEBI:29108"/>
    </ligand>
</feature>
<evidence type="ECO:0000256" key="6">
    <source>
        <dbReference type="PIRSR" id="PIRSR001227-2"/>
    </source>
</evidence>
<dbReference type="Proteomes" id="UP000005940">
    <property type="component" value="Chromosome"/>
</dbReference>
<dbReference type="EMBL" id="CP029159">
    <property type="protein sequence ID" value="QKM71287.1"/>
    <property type="molecule type" value="Genomic_DNA"/>
</dbReference>
<dbReference type="InterPro" id="IPR029055">
    <property type="entry name" value="Ntn_hydrolases_N"/>
</dbReference>
<keyword evidence="3" id="KW-0378">Hydrolase</keyword>
<reference evidence="8 9" key="1">
    <citation type="journal article" date="2012" name="J. Bacteriol.">
        <title>Draft genome of Streptomyces tsukubaensis NRRL 18488, the producer of the clinically important immunosuppressant tacrolimus (FK506).</title>
        <authorList>
            <person name="Barreiro C."/>
            <person name="Prieto C."/>
            <person name="Sola-Landa A."/>
            <person name="Solera E."/>
            <person name="Martinez-Castro M."/>
            <person name="Perez-Redondo R."/>
            <person name="Garcia-Estrada C."/>
            <person name="Aparicio J.F."/>
            <person name="Fernandez-Martinez L.T."/>
            <person name="Santos-Aberturas J."/>
            <person name="Salehi-Najafabadi Z."/>
            <person name="Rodriguez-Garcia A."/>
            <person name="Tauch A."/>
            <person name="Martin J.F."/>
        </authorList>
    </citation>
    <scope>NUCLEOTIDE SEQUENCE [LARGE SCALE GENOMIC DNA]</scope>
    <source>
        <strain evidence="9">DSM 42081 / NBRC 108919 / NRRL 18488 / 9993</strain>
    </source>
</reference>
<dbReference type="SUPFAM" id="SSF56235">
    <property type="entry name" value="N-terminal nucleophile aminohydrolases (Ntn hydrolases)"/>
    <property type="match status" value="1"/>
</dbReference>
<dbReference type="Gene3D" id="1.10.439.10">
    <property type="entry name" value="Penicillin Amidohydrolase, domain 1"/>
    <property type="match status" value="1"/>
</dbReference>
<dbReference type="InterPro" id="IPR014395">
    <property type="entry name" value="Pen/GL7ACA/AHL_acylase"/>
</dbReference>
<dbReference type="CDD" id="cd03747">
    <property type="entry name" value="Ntn_PGA_like"/>
    <property type="match status" value="1"/>
</dbReference>
<feature type="active site" description="Nucleophile" evidence="5">
    <location>
        <position position="292"/>
    </location>
</feature>
<dbReference type="Gene3D" id="2.30.120.10">
    <property type="match status" value="1"/>
</dbReference>
<dbReference type="GO" id="GO:0017000">
    <property type="term" value="P:antibiotic biosynthetic process"/>
    <property type="evidence" value="ECO:0007669"/>
    <property type="project" value="InterPro"/>
</dbReference>
<dbReference type="Gene3D" id="3.60.20.10">
    <property type="entry name" value="Glutamine Phosphoribosylpyrophosphate, subunit 1, domain 1"/>
    <property type="match status" value="1"/>
</dbReference>
<dbReference type="InterPro" id="IPR043146">
    <property type="entry name" value="Penicillin_amidase_N_B-knob"/>
</dbReference>
<dbReference type="Pfam" id="PF01804">
    <property type="entry name" value="Penicil_amidase"/>
    <property type="match status" value="1"/>
</dbReference>
<feature type="binding site" evidence="6">
    <location>
        <position position="211"/>
    </location>
    <ligand>
        <name>Ca(2+)</name>
        <dbReference type="ChEBI" id="CHEBI:29108"/>
    </ligand>
</feature>
<name>A0A7G3ULN1_STRT9</name>
<evidence type="ECO:0000256" key="5">
    <source>
        <dbReference type="PIRSR" id="PIRSR001227-1"/>
    </source>
</evidence>
<dbReference type="PIRSF" id="PIRSF001227">
    <property type="entry name" value="Pen_acylase"/>
    <property type="match status" value="1"/>
</dbReference>
<evidence type="ECO:0000256" key="4">
    <source>
        <dbReference type="ARBA" id="ARBA00023145"/>
    </source>
</evidence>
<feature type="binding site" evidence="6">
    <location>
        <position position="368"/>
    </location>
    <ligand>
        <name>Ca(2+)</name>
        <dbReference type="ChEBI" id="CHEBI:29108"/>
    </ligand>
</feature>
<keyword evidence="2" id="KW-0732">Signal</keyword>
<dbReference type="GO" id="GO:0016811">
    <property type="term" value="F:hydrolase activity, acting on carbon-nitrogen (but not peptide) bonds, in linear amides"/>
    <property type="evidence" value="ECO:0007669"/>
    <property type="project" value="InterPro"/>
</dbReference>
<keyword evidence="6" id="KW-0479">Metal-binding</keyword>
<protein>
    <submittedName>
        <fullName evidence="8">Penicillin acylase family protein</fullName>
    </submittedName>
</protein>
<dbReference type="PANTHER" id="PTHR34218">
    <property type="entry name" value="PEPTIDASE S45 PENICILLIN AMIDASE"/>
    <property type="match status" value="1"/>
</dbReference>
<comment type="similarity">
    <text evidence="1">Belongs to the peptidase S45 family.</text>
</comment>
<feature type="region of interest" description="Disordered" evidence="7">
    <location>
        <begin position="1"/>
        <end position="26"/>
    </location>
</feature>
<organism evidence="8 9">
    <name type="scientific">Streptomyces tsukubensis (strain DSM 42081 / NBRC 108919 / NRRL 18488 / 9993)</name>
    <dbReference type="NCBI Taxonomy" id="1114943"/>
    <lineage>
        <taxon>Bacteria</taxon>
        <taxon>Bacillati</taxon>
        <taxon>Actinomycetota</taxon>
        <taxon>Actinomycetes</taxon>
        <taxon>Kitasatosporales</taxon>
        <taxon>Streptomycetaceae</taxon>
        <taxon>Streptomyces</taxon>
    </lineage>
</organism>
<dbReference type="InterPro" id="IPR002692">
    <property type="entry name" value="S45"/>
</dbReference>
<evidence type="ECO:0000256" key="1">
    <source>
        <dbReference type="ARBA" id="ARBA00006586"/>
    </source>
</evidence>
<evidence type="ECO:0000256" key="3">
    <source>
        <dbReference type="ARBA" id="ARBA00022801"/>
    </source>
</evidence>
<comment type="cofactor">
    <cofactor evidence="6">
        <name>Ca(2+)</name>
        <dbReference type="ChEBI" id="CHEBI:29108"/>
    </cofactor>
    <text evidence="6">Binds 1 Ca(2+) ion per dimer.</text>
</comment>
<accession>A0A7G3ULN1</accession>
<dbReference type="PANTHER" id="PTHR34218:SF3">
    <property type="entry name" value="ACYL-HOMOSERINE LACTONE ACYLASE PVDQ"/>
    <property type="match status" value="1"/>
</dbReference>
<evidence type="ECO:0000313" key="8">
    <source>
        <dbReference type="EMBL" id="QKM71287.1"/>
    </source>
</evidence>
<evidence type="ECO:0000313" key="9">
    <source>
        <dbReference type="Proteomes" id="UP000005940"/>
    </source>
</evidence>
<dbReference type="Gene3D" id="1.10.1400.10">
    <property type="match status" value="1"/>
</dbReference>
<keyword evidence="4" id="KW-0865">Zymogen</keyword>
<evidence type="ECO:0000256" key="7">
    <source>
        <dbReference type="SAM" id="MobiDB-lite"/>
    </source>
</evidence>
<proteinExistence type="inferred from homology"/>
<keyword evidence="6" id="KW-0106">Calcium</keyword>